<gene>
    <name evidence="1" type="ORF">GCM10010140_61660</name>
</gene>
<evidence type="ECO:0000313" key="1">
    <source>
        <dbReference type="EMBL" id="GGQ22921.1"/>
    </source>
</evidence>
<sequence>MGLHRPADQPHRACKGRNVVERCFAKLKQRRAVTTCYDKLAGRYLAGVTIASLLLWLRHTASHTPHGMNREKSAT</sequence>
<dbReference type="Proteomes" id="UP000611554">
    <property type="component" value="Unassembled WGS sequence"/>
</dbReference>
<evidence type="ECO:0008006" key="3">
    <source>
        <dbReference type="Google" id="ProtNLM"/>
    </source>
</evidence>
<protein>
    <recommendedName>
        <fullName evidence="3">Transposase DDE domain-containing protein</fullName>
    </recommendedName>
</protein>
<keyword evidence="2" id="KW-1185">Reference proteome</keyword>
<organism evidence="1 2">
    <name type="scientific">Streptosporangium pseudovulgare</name>
    <dbReference type="NCBI Taxonomy" id="35765"/>
    <lineage>
        <taxon>Bacteria</taxon>
        <taxon>Bacillati</taxon>
        <taxon>Actinomycetota</taxon>
        <taxon>Actinomycetes</taxon>
        <taxon>Streptosporangiales</taxon>
        <taxon>Streptosporangiaceae</taxon>
        <taxon>Streptosporangium</taxon>
    </lineage>
</organism>
<comment type="caution">
    <text evidence="1">The sequence shown here is derived from an EMBL/GenBank/DDBJ whole genome shotgun (WGS) entry which is preliminary data.</text>
</comment>
<evidence type="ECO:0000313" key="2">
    <source>
        <dbReference type="Proteomes" id="UP000611554"/>
    </source>
</evidence>
<dbReference type="EMBL" id="BMQJ01000018">
    <property type="protein sequence ID" value="GGQ22921.1"/>
    <property type="molecule type" value="Genomic_DNA"/>
</dbReference>
<proteinExistence type="predicted"/>
<name>A0ABQ2RBQ1_9ACTN</name>
<dbReference type="RefSeq" id="WP_189249948.1">
    <property type="nucleotide sequence ID" value="NZ_BMQJ01000018.1"/>
</dbReference>
<reference evidence="2" key="1">
    <citation type="journal article" date="2019" name="Int. J. Syst. Evol. Microbiol.">
        <title>The Global Catalogue of Microorganisms (GCM) 10K type strain sequencing project: providing services to taxonomists for standard genome sequencing and annotation.</title>
        <authorList>
            <consortium name="The Broad Institute Genomics Platform"/>
            <consortium name="The Broad Institute Genome Sequencing Center for Infectious Disease"/>
            <person name="Wu L."/>
            <person name="Ma J."/>
        </authorList>
    </citation>
    <scope>NUCLEOTIDE SEQUENCE [LARGE SCALE GENOMIC DNA]</scope>
    <source>
        <strain evidence="2">JCM 3115</strain>
    </source>
</reference>
<accession>A0ABQ2RBQ1</accession>